<dbReference type="PANTHER" id="PTHR30006:SF2">
    <property type="entry name" value="ABC TRANSPORTER SUBSTRATE-BINDING PROTEIN"/>
    <property type="match status" value="1"/>
</dbReference>
<protein>
    <recommendedName>
        <fullName evidence="5">ABC-type Fe3+ transport system</fullName>
    </recommendedName>
</protein>
<dbReference type="EMBL" id="JAADJZ010000006">
    <property type="protein sequence ID" value="KAF2874636.1"/>
    <property type="molecule type" value="Genomic_DNA"/>
</dbReference>
<proteinExistence type="predicted"/>
<sequence length="315" mass="36101">MRSSIIISFCFANPFLTLAYDTPFAFKARPTIENRTIDDIYQAALAEGGVVTAWHGGDEKNQQDALKKAFEERFPGMTLNITVDVSKYHNGLIDEQLANGNLYVDSAILQTLHDYPRWKEAGALLHYAPLDFDKIHTSFRDIHAAYYGVNIFGWNIDFADFLDPNLRDRIVLTYPNDDDAVLYTFDLIMQQLGAGWFDDLLLQNPRWVRGSATPTSLIDQANNKGAAIFKDAPHPESTKLLHNFLISKEYLETTPRWTVRTDAPAHFPKIFDELYTNVNVFADWMADRERVERLRFWFEKQIGTPQGLSPLEDDL</sequence>
<feature type="signal peptide" evidence="2">
    <location>
        <begin position="1"/>
        <end position="19"/>
    </location>
</feature>
<evidence type="ECO:0000256" key="2">
    <source>
        <dbReference type="SAM" id="SignalP"/>
    </source>
</evidence>
<dbReference type="PANTHER" id="PTHR30006">
    <property type="entry name" value="THIAMINE-BINDING PERIPLASMIC PROTEIN-RELATED"/>
    <property type="match status" value="1"/>
</dbReference>
<evidence type="ECO:0008006" key="5">
    <source>
        <dbReference type="Google" id="ProtNLM"/>
    </source>
</evidence>
<keyword evidence="1 2" id="KW-0732">Signal</keyword>
<comment type="caution">
    <text evidence="3">The sequence shown here is derived from an EMBL/GenBank/DDBJ whole genome shotgun (WGS) entry which is preliminary data.</text>
</comment>
<feature type="chain" id="PRO_5029002329" description="ABC-type Fe3+ transport system" evidence="2">
    <location>
        <begin position="20"/>
        <end position="315"/>
    </location>
</feature>
<organism evidence="3 4">
    <name type="scientific">Massariosphaeria phaeospora</name>
    <dbReference type="NCBI Taxonomy" id="100035"/>
    <lineage>
        <taxon>Eukaryota</taxon>
        <taxon>Fungi</taxon>
        <taxon>Dikarya</taxon>
        <taxon>Ascomycota</taxon>
        <taxon>Pezizomycotina</taxon>
        <taxon>Dothideomycetes</taxon>
        <taxon>Pleosporomycetidae</taxon>
        <taxon>Pleosporales</taxon>
        <taxon>Pleosporales incertae sedis</taxon>
        <taxon>Massariosphaeria</taxon>
    </lineage>
</organism>
<dbReference type="Proteomes" id="UP000481861">
    <property type="component" value="Unassembled WGS sequence"/>
</dbReference>
<dbReference type="SUPFAM" id="SSF53850">
    <property type="entry name" value="Periplasmic binding protein-like II"/>
    <property type="match status" value="1"/>
</dbReference>
<accession>A0A7C8MCA7</accession>
<evidence type="ECO:0000256" key="1">
    <source>
        <dbReference type="ARBA" id="ARBA00022729"/>
    </source>
</evidence>
<evidence type="ECO:0000313" key="4">
    <source>
        <dbReference type="Proteomes" id="UP000481861"/>
    </source>
</evidence>
<dbReference type="AlphaFoldDB" id="A0A7C8MCA7"/>
<evidence type="ECO:0000313" key="3">
    <source>
        <dbReference type="EMBL" id="KAF2874636.1"/>
    </source>
</evidence>
<name>A0A7C8MCA7_9PLEO</name>
<keyword evidence="4" id="KW-1185">Reference proteome</keyword>
<dbReference type="OrthoDB" id="124329at2759"/>
<reference evidence="3 4" key="1">
    <citation type="submission" date="2020-01" db="EMBL/GenBank/DDBJ databases">
        <authorList>
            <consortium name="DOE Joint Genome Institute"/>
            <person name="Haridas S."/>
            <person name="Albert R."/>
            <person name="Binder M."/>
            <person name="Bloem J."/>
            <person name="Labutti K."/>
            <person name="Salamov A."/>
            <person name="Andreopoulos B."/>
            <person name="Baker S.E."/>
            <person name="Barry K."/>
            <person name="Bills G."/>
            <person name="Bluhm B.H."/>
            <person name="Cannon C."/>
            <person name="Castanera R."/>
            <person name="Culley D.E."/>
            <person name="Daum C."/>
            <person name="Ezra D."/>
            <person name="Gonzalez J.B."/>
            <person name="Henrissat B."/>
            <person name="Kuo A."/>
            <person name="Liang C."/>
            <person name="Lipzen A."/>
            <person name="Lutzoni F."/>
            <person name="Magnuson J."/>
            <person name="Mondo S."/>
            <person name="Nolan M."/>
            <person name="Ohm R."/>
            <person name="Pangilinan J."/>
            <person name="Park H.-J.H."/>
            <person name="Ramirez L."/>
            <person name="Alfaro M."/>
            <person name="Sun H."/>
            <person name="Tritt A."/>
            <person name="Yoshinaga Y."/>
            <person name="Zwiers L.-H.L."/>
            <person name="Turgeon B.G."/>
            <person name="Goodwin S.B."/>
            <person name="Spatafora J.W."/>
            <person name="Crous P.W."/>
            <person name="Grigoriev I.V."/>
        </authorList>
    </citation>
    <scope>NUCLEOTIDE SEQUENCE [LARGE SCALE GENOMIC DNA]</scope>
    <source>
        <strain evidence="3 4">CBS 611.86</strain>
    </source>
</reference>
<gene>
    <name evidence="3" type="ORF">BDV95DRAFT_604797</name>
</gene>
<dbReference type="Gene3D" id="3.40.190.10">
    <property type="entry name" value="Periplasmic binding protein-like II"/>
    <property type="match status" value="1"/>
</dbReference>